<evidence type="ECO:0000256" key="1">
    <source>
        <dbReference type="ARBA" id="ARBA00005199"/>
    </source>
</evidence>
<dbReference type="SUPFAM" id="SSF56784">
    <property type="entry name" value="HAD-like"/>
    <property type="match status" value="1"/>
</dbReference>
<dbReference type="GO" id="GO:0005829">
    <property type="term" value="C:cytosol"/>
    <property type="evidence" value="ECO:0007669"/>
    <property type="project" value="TreeGrafter"/>
</dbReference>
<keyword evidence="10" id="KW-1185">Reference proteome</keyword>
<dbReference type="InterPro" id="IPR003337">
    <property type="entry name" value="Trehalose_PPase"/>
</dbReference>
<dbReference type="NCBIfam" id="TIGR00685">
    <property type="entry name" value="T6PP"/>
    <property type="match status" value="1"/>
</dbReference>
<dbReference type="Pfam" id="PF02358">
    <property type="entry name" value="Trehalose_PPase"/>
    <property type="match status" value="1"/>
</dbReference>
<comment type="pathway">
    <text evidence="1">Glycan biosynthesis; trehalose biosynthesis.</text>
</comment>
<evidence type="ECO:0000256" key="6">
    <source>
        <dbReference type="ARBA" id="ARBA00022679"/>
    </source>
</evidence>
<comment type="similarity">
    <text evidence="3">Belongs to the glycosyltransferase 20 family.</text>
</comment>
<comment type="similarity">
    <text evidence="2">In the C-terminal section; belongs to the trehalose phosphatase family.</text>
</comment>
<evidence type="ECO:0000256" key="2">
    <source>
        <dbReference type="ARBA" id="ARBA00006330"/>
    </source>
</evidence>
<dbReference type="STRING" id="241145.SAMN05660776_0025"/>
<dbReference type="Proteomes" id="UP000190230">
    <property type="component" value="Unassembled WGS sequence"/>
</dbReference>
<accession>A0A1T5EI84</accession>
<dbReference type="InterPro" id="IPR036412">
    <property type="entry name" value="HAD-like_sf"/>
</dbReference>
<name>A0A1T5EI84_9FLAO</name>
<dbReference type="PANTHER" id="PTHR10788:SF106">
    <property type="entry name" value="BCDNA.GH08860"/>
    <property type="match status" value="1"/>
</dbReference>
<dbReference type="Gene3D" id="3.40.50.2000">
    <property type="entry name" value="Glycogen Phosphorylase B"/>
    <property type="match status" value="2"/>
</dbReference>
<gene>
    <name evidence="9" type="ORF">SAMN05660776_0025</name>
</gene>
<dbReference type="CDD" id="cd01627">
    <property type="entry name" value="HAD_TPP"/>
    <property type="match status" value="1"/>
</dbReference>
<keyword evidence="5" id="KW-0328">Glycosyltransferase</keyword>
<evidence type="ECO:0000256" key="5">
    <source>
        <dbReference type="ARBA" id="ARBA00022676"/>
    </source>
</evidence>
<evidence type="ECO:0000256" key="8">
    <source>
        <dbReference type="NCBIfam" id="TIGR02400"/>
    </source>
</evidence>
<evidence type="ECO:0000256" key="3">
    <source>
        <dbReference type="ARBA" id="ARBA00008799"/>
    </source>
</evidence>
<dbReference type="UniPathway" id="UPA00299"/>
<comment type="subunit">
    <text evidence="4">Homotetramer.</text>
</comment>
<dbReference type="NCBIfam" id="TIGR01484">
    <property type="entry name" value="HAD-SF-IIB"/>
    <property type="match status" value="1"/>
</dbReference>
<evidence type="ECO:0000256" key="7">
    <source>
        <dbReference type="ARBA" id="ARBA00048039"/>
    </source>
</evidence>
<dbReference type="NCBIfam" id="NF011071">
    <property type="entry name" value="PRK14501.1"/>
    <property type="match status" value="1"/>
</dbReference>
<dbReference type="Gene3D" id="3.40.50.1000">
    <property type="entry name" value="HAD superfamily/HAD-like"/>
    <property type="match status" value="1"/>
</dbReference>
<dbReference type="InterPro" id="IPR012766">
    <property type="entry name" value="Trehalose_OtsA"/>
</dbReference>
<comment type="catalytic activity">
    <reaction evidence="7">
        <text>D-glucose 6-phosphate + UDP-alpha-D-glucose = alpha,alpha-trehalose 6-phosphate + UDP + H(+)</text>
        <dbReference type="Rhea" id="RHEA:18889"/>
        <dbReference type="ChEBI" id="CHEBI:15378"/>
        <dbReference type="ChEBI" id="CHEBI:58223"/>
        <dbReference type="ChEBI" id="CHEBI:58429"/>
        <dbReference type="ChEBI" id="CHEBI:58885"/>
        <dbReference type="ChEBI" id="CHEBI:61548"/>
        <dbReference type="EC" id="2.4.1.15"/>
    </reaction>
</comment>
<dbReference type="InterPro" id="IPR023214">
    <property type="entry name" value="HAD_sf"/>
</dbReference>
<dbReference type="GO" id="GO:0003825">
    <property type="term" value="F:alpha,alpha-trehalose-phosphate synthase (UDP-forming) activity"/>
    <property type="evidence" value="ECO:0007669"/>
    <property type="project" value="UniProtKB-UniRule"/>
</dbReference>
<evidence type="ECO:0000313" key="10">
    <source>
        <dbReference type="Proteomes" id="UP000190230"/>
    </source>
</evidence>
<proteinExistence type="inferred from homology"/>
<dbReference type="Pfam" id="PF00982">
    <property type="entry name" value="Glyco_transf_20"/>
    <property type="match status" value="1"/>
</dbReference>
<dbReference type="CDD" id="cd03788">
    <property type="entry name" value="GT20_TPS"/>
    <property type="match status" value="1"/>
</dbReference>
<evidence type="ECO:0000313" key="9">
    <source>
        <dbReference type="EMBL" id="SKB83525.1"/>
    </source>
</evidence>
<reference evidence="10" key="1">
    <citation type="submission" date="2017-02" db="EMBL/GenBank/DDBJ databases">
        <authorList>
            <person name="Varghese N."/>
            <person name="Submissions S."/>
        </authorList>
    </citation>
    <scope>NUCLEOTIDE SEQUENCE [LARGE SCALE GENOMIC DNA]</scope>
    <source>
        <strain evidence="10">DSM 23405</strain>
    </source>
</reference>
<dbReference type="PANTHER" id="PTHR10788">
    <property type="entry name" value="TREHALOSE-6-PHOSPHATE SYNTHASE"/>
    <property type="match status" value="1"/>
</dbReference>
<evidence type="ECO:0000256" key="4">
    <source>
        <dbReference type="ARBA" id="ARBA00011881"/>
    </source>
</evidence>
<dbReference type="Gene3D" id="3.30.70.1020">
    <property type="entry name" value="Trehalose-6-phosphate phosphatase related protein, domain 2"/>
    <property type="match status" value="1"/>
</dbReference>
<dbReference type="EC" id="2.4.1.15" evidence="8"/>
<dbReference type="InterPro" id="IPR001830">
    <property type="entry name" value="Glyco_trans_20"/>
</dbReference>
<dbReference type="EMBL" id="FUYY01000010">
    <property type="protein sequence ID" value="SKB83525.1"/>
    <property type="molecule type" value="Genomic_DNA"/>
</dbReference>
<protein>
    <recommendedName>
        <fullName evidence="8">Alpha,alpha-trehalose-phosphate synthase</fullName>
        <ecNumber evidence="8">2.4.1.15</ecNumber>
    </recommendedName>
</protein>
<dbReference type="NCBIfam" id="TIGR02400">
    <property type="entry name" value="trehalose_OtsA"/>
    <property type="match status" value="1"/>
</dbReference>
<dbReference type="OrthoDB" id="9761633at2"/>
<keyword evidence="6" id="KW-0808">Transferase</keyword>
<dbReference type="InterPro" id="IPR006379">
    <property type="entry name" value="HAD-SF_hydro_IIB"/>
</dbReference>
<dbReference type="AlphaFoldDB" id="A0A1T5EI84"/>
<dbReference type="SUPFAM" id="SSF53756">
    <property type="entry name" value="UDP-Glycosyltransferase/glycogen phosphorylase"/>
    <property type="match status" value="1"/>
</dbReference>
<organism evidence="9 10">
    <name type="scientific">Salegentibacter holothuriorum</name>
    <dbReference type="NCBI Taxonomy" id="241145"/>
    <lineage>
        <taxon>Bacteria</taxon>
        <taxon>Pseudomonadati</taxon>
        <taxon>Bacteroidota</taxon>
        <taxon>Flavobacteriia</taxon>
        <taxon>Flavobacteriales</taxon>
        <taxon>Flavobacteriaceae</taxon>
        <taxon>Salegentibacter</taxon>
    </lineage>
</organism>
<dbReference type="RefSeq" id="WP_079722026.1">
    <property type="nucleotide sequence ID" value="NZ_FUYY01000010.1"/>
</dbReference>
<dbReference type="GO" id="GO:0005992">
    <property type="term" value="P:trehalose biosynthetic process"/>
    <property type="evidence" value="ECO:0007669"/>
    <property type="project" value="UniProtKB-UniRule"/>
</dbReference>
<sequence length="737" mass="85527">MSKTIIISNRLPLQISLEDNQLEVTPSVGGLATGLKSFHKDGDSIWIGWSGLTEEEIPKNLLDDVKEKARKEACVAVNLSEEEIEGFYYGFSNRTIWPLFHYFMEYTEADKEHWETYKSVNRKYADEVLKHYEDGDHIWVHDYQLLLVPNMIREKQPEATIGFFNHIPFPSYEVFRTLPWRDEVLKGVLGADLIGFHTYDYERHFLSSVSRILRHQVNFNEITLPERIVKVDSFPMGIDYNKFESAAHNHFKNTEEQRTELQRRLDHHSSETPEAKLILSIDRLDYTKGIANRIRAFEYFLDNHPEFIEKVRLVMLAVPSRSNVPQYQRLKREIDELVGRINGKFSTVSWTPIWYFYRSMPFENLIDLYTSCDIALLTPIRDGMNLVAKEFVATRINQTGVLILSEMAGAAHEMNEALIINPNNFEQISQALIQAIEMPKEEQQQRNKTLQKRLKRYSVEKWASDFMSALANTSQDREAFKATRISSKVSDEIVEKFKNAKNRILFLDYDGTLVNFTDKPEKAKPDQDLIDLVHKLNQSENTDVILISGRDKDTLGSWWQQIPVELISEHGVWMRQKNSEWELSENVNNDWMSTVRPVIETFVDRTPGTFIEDKNYSLAWHYRKADPELGEIRANELSNVLKELISNRGLSVLEGNKVLEIKSSGVNKGKASNKKLVAKDYDFIFAIGDDWTDEYMFEELPEEAFTVKVGMKKTSASFYVEDTSKVRDILNKFAENS</sequence>
<dbReference type="GO" id="GO:0004805">
    <property type="term" value="F:trehalose-phosphatase activity"/>
    <property type="evidence" value="ECO:0007669"/>
    <property type="project" value="TreeGrafter"/>
</dbReference>